<keyword evidence="3" id="KW-1185">Reference proteome</keyword>
<proteinExistence type="predicted"/>
<dbReference type="Proteomes" id="UP001283361">
    <property type="component" value="Unassembled WGS sequence"/>
</dbReference>
<comment type="caution">
    <text evidence="2">The sequence shown here is derived from an EMBL/GenBank/DDBJ whole genome shotgun (WGS) entry which is preliminary data.</text>
</comment>
<name>A0AAE1B0U5_9GAST</name>
<gene>
    <name evidence="2" type="ORF">RRG08_017808</name>
</gene>
<evidence type="ECO:0000256" key="1">
    <source>
        <dbReference type="SAM" id="MobiDB-lite"/>
    </source>
</evidence>
<sequence>MFPGKGLRLDYSYDDVSRRISDNSYDDVSRRVSDNSYDDVSRRVSDNSYDDVSRRVSDNSYDDGFRMCLAIPAIMSSNISKMLCTKRPQTDVWRLMEIQGVYEELSEPVVATAMTLGLTEVGDQASGDKLAVSRD</sequence>
<protein>
    <submittedName>
        <fullName evidence="2">Uncharacterized protein</fullName>
    </submittedName>
</protein>
<evidence type="ECO:0000313" key="2">
    <source>
        <dbReference type="EMBL" id="KAK3796796.1"/>
    </source>
</evidence>
<dbReference type="AlphaFoldDB" id="A0AAE1B0U5"/>
<evidence type="ECO:0000313" key="3">
    <source>
        <dbReference type="Proteomes" id="UP001283361"/>
    </source>
</evidence>
<feature type="region of interest" description="Disordered" evidence="1">
    <location>
        <begin position="27"/>
        <end position="52"/>
    </location>
</feature>
<reference evidence="2" key="1">
    <citation type="journal article" date="2023" name="G3 (Bethesda)">
        <title>A reference genome for the long-term kleptoplast-retaining sea slug Elysia crispata morphotype clarki.</title>
        <authorList>
            <person name="Eastman K.E."/>
            <person name="Pendleton A.L."/>
            <person name="Shaikh M.A."/>
            <person name="Suttiyut T."/>
            <person name="Ogas R."/>
            <person name="Tomko P."/>
            <person name="Gavelis G."/>
            <person name="Widhalm J.R."/>
            <person name="Wisecaver J.H."/>
        </authorList>
    </citation>
    <scope>NUCLEOTIDE SEQUENCE</scope>
    <source>
        <strain evidence="2">ECLA1</strain>
    </source>
</reference>
<dbReference type="EMBL" id="JAWDGP010000843">
    <property type="protein sequence ID" value="KAK3796796.1"/>
    <property type="molecule type" value="Genomic_DNA"/>
</dbReference>
<accession>A0AAE1B0U5</accession>
<organism evidence="2 3">
    <name type="scientific">Elysia crispata</name>
    <name type="common">lettuce slug</name>
    <dbReference type="NCBI Taxonomy" id="231223"/>
    <lineage>
        <taxon>Eukaryota</taxon>
        <taxon>Metazoa</taxon>
        <taxon>Spiralia</taxon>
        <taxon>Lophotrochozoa</taxon>
        <taxon>Mollusca</taxon>
        <taxon>Gastropoda</taxon>
        <taxon>Heterobranchia</taxon>
        <taxon>Euthyneura</taxon>
        <taxon>Panpulmonata</taxon>
        <taxon>Sacoglossa</taxon>
        <taxon>Placobranchoidea</taxon>
        <taxon>Plakobranchidae</taxon>
        <taxon>Elysia</taxon>
    </lineage>
</organism>